<protein>
    <recommendedName>
        <fullName evidence="10">Arginine biosynthesis bifunctional protein ArgJ</fullName>
    </recommendedName>
    <domain>
        <recommendedName>
            <fullName evidence="10">Glutamate N-acetyltransferase</fullName>
            <ecNumber evidence="10">2.3.1.35</ecNumber>
        </recommendedName>
        <alternativeName>
            <fullName evidence="10">Ornithine acetyltransferase</fullName>
            <shortName evidence="10">OATase</shortName>
        </alternativeName>
        <alternativeName>
            <fullName evidence="10">Ornithine transacetylase</fullName>
        </alternativeName>
    </domain>
    <domain>
        <recommendedName>
            <fullName evidence="10">Amino-acid acetyltransferase</fullName>
            <ecNumber evidence="10">2.3.1.1</ecNumber>
        </recommendedName>
        <alternativeName>
            <fullName evidence="10">N-acetylglutamate synthase</fullName>
            <shortName evidence="10">AGSase</shortName>
        </alternativeName>
    </domain>
    <component>
        <recommendedName>
            <fullName evidence="10">Arginine biosynthesis bifunctional protein ArgJ alpha chain</fullName>
        </recommendedName>
    </component>
    <component>
        <recommendedName>
            <fullName evidence="10">Arginine biosynthesis bifunctional protein ArgJ beta chain</fullName>
        </recommendedName>
    </component>
</protein>
<feature type="binding site" evidence="10">
    <location>
        <position position="281"/>
    </location>
    <ligand>
        <name>substrate</name>
    </ligand>
</feature>
<dbReference type="InterPro" id="IPR002813">
    <property type="entry name" value="Arg_biosynth_ArgJ"/>
</dbReference>
<dbReference type="EMBL" id="WMBE01000002">
    <property type="protein sequence ID" value="MDG0866855.1"/>
    <property type="molecule type" value="Genomic_DNA"/>
</dbReference>
<dbReference type="EC" id="2.3.1.1" evidence="10"/>
<keyword evidence="10" id="KW-0511">Multifunctional enzyme</keyword>
<keyword evidence="4 10" id="KW-0963">Cytoplasm</keyword>
<dbReference type="Gene3D" id="3.10.20.340">
    <property type="entry name" value="ArgJ beta chain, C-terminal domain"/>
    <property type="match status" value="1"/>
</dbReference>
<dbReference type="GO" id="GO:0006592">
    <property type="term" value="P:ornithine biosynthetic process"/>
    <property type="evidence" value="ECO:0007669"/>
    <property type="project" value="TreeGrafter"/>
</dbReference>
<keyword evidence="9 10" id="KW-0012">Acyltransferase</keyword>
<evidence type="ECO:0000313" key="14">
    <source>
        <dbReference type="Proteomes" id="UP001321249"/>
    </source>
</evidence>
<gene>
    <name evidence="10 12" type="primary">argJ</name>
    <name evidence="11" type="ORF">GKO46_07170</name>
    <name evidence="12" type="ORF">GKO48_01175</name>
</gene>
<reference evidence="12" key="2">
    <citation type="journal article" date="2023" name="Nat. Commun.">
        <title>Cultivation of marine bacteria of the SAR202 clade.</title>
        <authorList>
            <person name="Lim Y."/>
            <person name="Seo J.H."/>
            <person name="Giovannoni S.J."/>
            <person name="Kang I."/>
            <person name="Cho J.C."/>
        </authorList>
    </citation>
    <scope>NUCLEOTIDE SEQUENCE</scope>
    <source>
        <strain evidence="12">JH1073</strain>
    </source>
</reference>
<dbReference type="GO" id="GO:0004042">
    <property type="term" value="F:L-glutamate N-acetyltransferase activity"/>
    <property type="evidence" value="ECO:0007669"/>
    <property type="project" value="UniProtKB-UniRule"/>
</dbReference>
<dbReference type="Gene3D" id="3.60.70.12">
    <property type="entry name" value="L-amino peptidase D-ALA esterase/amidase"/>
    <property type="match status" value="1"/>
</dbReference>
<dbReference type="FunFam" id="3.10.20.340:FF:000003">
    <property type="entry name" value="Arginine biosynthesis bifunctional protein ArgJ"/>
    <property type="match status" value="1"/>
</dbReference>
<feature type="binding site" evidence="10">
    <location>
        <position position="184"/>
    </location>
    <ligand>
        <name>substrate</name>
    </ligand>
</feature>
<feature type="chain" id="PRO_5042301736" description="Arginine biosynthesis bifunctional protein ArgJ beta chain" evidence="10">
    <location>
        <begin position="195"/>
        <end position="408"/>
    </location>
</feature>
<dbReference type="GO" id="GO:0006526">
    <property type="term" value="P:L-arginine biosynthetic process"/>
    <property type="evidence" value="ECO:0007669"/>
    <property type="project" value="UniProtKB-UniRule"/>
</dbReference>
<evidence type="ECO:0000256" key="3">
    <source>
        <dbReference type="ARBA" id="ARBA00011475"/>
    </source>
</evidence>
<dbReference type="GO" id="GO:0004358">
    <property type="term" value="F:L-glutamate N-acetyltransferase activity, acting on acetyl-L-ornithine as donor"/>
    <property type="evidence" value="ECO:0007669"/>
    <property type="project" value="UniProtKB-UniRule"/>
</dbReference>
<evidence type="ECO:0000256" key="4">
    <source>
        <dbReference type="ARBA" id="ARBA00022490"/>
    </source>
</evidence>
<evidence type="ECO:0000313" key="12">
    <source>
        <dbReference type="EMBL" id="WFG38275.1"/>
    </source>
</evidence>
<dbReference type="Proteomes" id="UP001321249">
    <property type="component" value="Unassembled WGS sequence"/>
</dbReference>
<dbReference type="RefSeq" id="WP_342835885.1">
    <property type="nucleotide sequence ID" value="NZ_CP046146.1"/>
</dbReference>
<reference evidence="13 14" key="1">
    <citation type="submission" date="2019-11" db="EMBL/GenBank/DDBJ databases">
        <authorList>
            <person name="Cho J.-C."/>
        </authorList>
    </citation>
    <scope>NUCLEOTIDE SEQUENCE [LARGE SCALE GENOMIC DNA]</scope>
    <source>
        <strain evidence="12 13">JH1073</strain>
        <strain evidence="11 14">JH702</strain>
    </source>
</reference>
<evidence type="ECO:0000256" key="7">
    <source>
        <dbReference type="ARBA" id="ARBA00022679"/>
    </source>
</evidence>
<dbReference type="GO" id="GO:0005737">
    <property type="term" value="C:cytoplasm"/>
    <property type="evidence" value="ECO:0007669"/>
    <property type="project" value="UniProtKB-SubCell"/>
</dbReference>
<dbReference type="Pfam" id="PF01960">
    <property type="entry name" value="ArgJ"/>
    <property type="match status" value="1"/>
</dbReference>
<feature type="site" description="Involved in the stabilization of negative charge on the oxyanion by the formation of the oxyanion hole" evidence="10">
    <location>
        <position position="121"/>
    </location>
</feature>
<evidence type="ECO:0000313" key="13">
    <source>
        <dbReference type="Proteomes" id="UP001219901"/>
    </source>
</evidence>
<keyword evidence="13" id="KW-1185">Reference proteome</keyword>
<dbReference type="EC" id="2.3.1.35" evidence="10"/>
<feature type="chain" id="PRO_5042301735" description="Arginine biosynthesis bifunctional protein ArgJ alpha chain" evidence="10">
    <location>
        <begin position="1"/>
        <end position="194"/>
    </location>
</feature>
<comment type="similarity">
    <text evidence="2 10">Belongs to the ArgJ family.</text>
</comment>
<feature type="active site" description="Nucleophile" evidence="10">
    <location>
        <position position="195"/>
    </location>
</feature>
<evidence type="ECO:0000256" key="10">
    <source>
        <dbReference type="HAMAP-Rule" id="MF_01106"/>
    </source>
</evidence>
<feature type="binding site" evidence="10">
    <location>
        <position position="403"/>
    </location>
    <ligand>
        <name>substrate</name>
    </ligand>
</feature>
<evidence type="ECO:0000256" key="6">
    <source>
        <dbReference type="ARBA" id="ARBA00022605"/>
    </source>
</evidence>
<dbReference type="EMBL" id="CP046147">
    <property type="protein sequence ID" value="WFG38275.1"/>
    <property type="molecule type" value="Genomic_DNA"/>
</dbReference>
<dbReference type="FunFam" id="3.60.70.12:FF:000001">
    <property type="entry name" value="Arginine biosynthesis bifunctional protein ArgJ, chloroplastic"/>
    <property type="match status" value="1"/>
</dbReference>
<comment type="catalytic activity">
    <reaction evidence="10">
        <text>N(2)-acetyl-L-ornithine + L-glutamate = N-acetyl-L-glutamate + L-ornithine</text>
        <dbReference type="Rhea" id="RHEA:15349"/>
        <dbReference type="ChEBI" id="CHEBI:29985"/>
        <dbReference type="ChEBI" id="CHEBI:44337"/>
        <dbReference type="ChEBI" id="CHEBI:46911"/>
        <dbReference type="ChEBI" id="CHEBI:57805"/>
        <dbReference type="EC" id="2.3.1.35"/>
    </reaction>
</comment>
<dbReference type="AlphaFoldDB" id="A0AAJ5ZC43"/>
<comment type="subcellular location">
    <subcellularLocation>
        <location evidence="1 10">Cytoplasm</location>
    </subcellularLocation>
</comment>
<dbReference type="HAMAP" id="MF_01106">
    <property type="entry name" value="ArgJ"/>
    <property type="match status" value="1"/>
</dbReference>
<feature type="site" description="Involved in the stabilization of negative charge on the oxyanion by the formation of the oxyanion hole" evidence="10">
    <location>
        <position position="122"/>
    </location>
</feature>
<evidence type="ECO:0000256" key="2">
    <source>
        <dbReference type="ARBA" id="ARBA00006774"/>
    </source>
</evidence>
<comment type="pathway">
    <text evidence="10">Amino-acid biosynthesis; L-arginine biosynthesis; N(2)-acetyl-L-ornithine from L-glutamate: step 1/4.</text>
</comment>
<evidence type="ECO:0000256" key="8">
    <source>
        <dbReference type="ARBA" id="ARBA00022813"/>
    </source>
</evidence>
<sequence length="408" mass="42644">MTLPIASVPNGTVTSAKGFSAGGVFAGIKTPGPDKKDLGIIYSEQPCAVAGTFSQNTIISSTVVLDQERVGTDKTVHAVVVNSGCANTAVGEQGMIDAKEMTKLAAEHLGVSEEQTLVSSTGVIGVEIPMALMREFIPQIEVTADTHGGNEFAKAILTTDKRTKEIAVSFDVDGVTHTVGGVSKGSGMIHPNMATMLAYVATDAKVDSAFLQSTLSEAVKLSFNQIDVDGDQSTNDTVLLMANGEAGGSEISGGDEASETFAEAVRQVCEFLAIEIARDGEGATKLIEVTVDGAASDDDALLASRSCAASMLVKTAVYGRDPNWGRIFMAVGKAEIKLDEAKIDCYVNDIQIVAEGKGISYNVQSVVSALGGDEVRLRVALNIGDGYGRAWGCDLTEEYVVFNSAYTT</sequence>
<keyword evidence="5 10" id="KW-0055">Arginine biosynthesis</keyword>
<reference evidence="13" key="3">
    <citation type="submission" date="2023-06" db="EMBL/GenBank/DDBJ databases">
        <title>Pangenomics reveal diversification of enzyme families and niche specialization in globally abundant SAR202 bacteria.</title>
        <authorList>
            <person name="Saw J.H.W."/>
        </authorList>
    </citation>
    <scope>NUCLEOTIDE SEQUENCE [LARGE SCALE GENOMIC DNA]</scope>
    <source>
        <strain evidence="13">JH1073</strain>
    </source>
</reference>
<dbReference type="NCBIfam" id="NF003802">
    <property type="entry name" value="PRK05388.1"/>
    <property type="match status" value="1"/>
</dbReference>
<keyword evidence="7 10" id="KW-0808">Transferase</keyword>
<organism evidence="12 13">
    <name type="scientific">Candidatus Lucifugimonas marina</name>
    <dbReference type="NCBI Taxonomy" id="3038979"/>
    <lineage>
        <taxon>Bacteria</taxon>
        <taxon>Bacillati</taxon>
        <taxon>Chloroflexota</taxon>
        <taxon>Dehalococcoidia</taxon>
        <taxon>SAR202 cluster</taxon>
        <taxon>Candidatus Lucifugimonadales</taxon>
        <taxon>Candidatus Lucifugimonadaceae</taxon>
        <taxon>Candidatus Lucifugimonas</taxon>
    </lineage>
</organism>
<dbReference type="CDD" id="cd02152">
    <property type="entry name" value="OAT"/>
    <property type="match status" value="1"/>
</dbReference>
<name>A0AAJ5ZC43_9CHLR</name>
<dbReference type="PANTHER" id="PTHR23100">
    <property type="entry name" value="ARGININE BIOSYNTHESIS BIFUNCTIONAL PROTEIN ARGJ"/>
    <property type="match status" value="1"/>
</dbReference>
<comment type="subunit">
    <text evidence="3 10">Heterotetramer of two alpha and two beta chains.</text>
</comment>
<dbReference type="NCBIfam" id="TIGR00120">
    <property type="entry name" value="ArgJ"/>
    <property type="match status" value="1"/>
</dbReference>
<dbReference type="SUPFAM" id="SSF56266">
    <property type="entry name" value="DmpA/ArgJ-like"/>
    <property type="match status" value="1"/>
</dbReference>
<feature type="binding site" evidence="10">
    <location>
        <position position="158"/>
    </location>
    <ligand>
        <name>substrate</name>
    </ligand>
</feature>
<evidence type="ECO:0000256" key="9">
    <source>
        <dbReference type="ARBA" id="ARBA00023315"/>
    </source>
</evidence>
<dbReference type="Proteomes" id="UP001219901">
    <property type="component" value="Chromosome"/>
</dbReference>
<comment type="pathway">
    <text evidence="10">Amino-acid biosynthesis; L-arginine biosynthesis; L-ornithine and N-acetyl-L-glutamate from L-glutamate and N(2)-acetyl-L-ornithine (cyclic): step 1/1.</text>
</comment>
<comment type="catalytic activity">
    <reaction evidence="10">
        <text>L-glutamate + acetyl-CoA = N-acetyl-L-glutamate + CoA + H(+)</text>
        <dbReference type="Rhea" id="RHEA:24292"/>
        <dbReference type="ChEBI" id="CHEBI:15378"/>
        <dbReference type="ChEBI" id="CHEBI:29985"/>
        <dbReference type="ChEBI" id="CHEBI:44337"/>
        <dbReference type="ChEBI" id="CHEBI:57287"/>
        <dbReference type="ChEBI" id="CHEBI:57288"/>
        <dbReference type="EC" id="2.3.1.1"/>
    </reaction>
</comment>
<comment type="function">
    <text evidence="10">Catalyzes two activities which are involved in the cyclic version of arginine biosynthesis: the synthesis of N-acetylglutamate from glutamate and acetyl-CoA as the acetyl donor, and of ornithine by transacetylation between N(2)-acetylornithine and glutamate.</text>
</comment>
<feature type="binding site" evidence="10">
    <location>
        <position position="195"/>
    </location>
    <ligand>
        <name>substrate</name>
    </ligand>
</feature>
<evidence type="ECO:0000256" key="5">
    <source>
        <dbReference type="ARBA" id="ARBA00022571"/>
    </source>
</evidence>
<evidence type="ECO:0000256" key="1">
    <source>
        <dbReference type="ARBA" id="ARBA00004496"/>
    </source>
</evidence>
<dbReference type="PANTHER" id="PTHR23100:SF0">
    <property type="entry name" value="ARGININE BIOSYNTHESIS BIFUNCTIONAL PROTEIN ARGJ, MITOCHONDRIAL"/>
    <property type="match status" value="1"/>
</dbReference>
<dbReference type="InterPro" id="IPR042195">
    <property type="entry name" value="ArgJ_beta_C"/>
</dbReference>
<dbReference type="InterPro" id="IPR016117">
    <property type="entry name" value="ArgJ-like_dom_sf"/>
</dbReference>
<feature type="site" description="Cleavage; by autolysis" evidence="10">
    <location>
        <begin position="194"/>
        <end position="195"/>
    </location>
</feature>
<proteinExistence type="inferred from homology"/>
<evidence type="ECO:0000313" key="11">
    <source>
        <dbReference type="EMBL" id="MDG0866855.1"/>
    </source>
</evidence>
<feature type="binding site" evidence="10">
    <location>
        <position position="408"/>
    </location>
    <ligand>
        <name>substrate</name>
    </ligand>
</feature>
<accession>A0AAJ5ZC43</accession>
<keyword evidence="8 10" id="KW-0068">Autocatalytic cleavage</keyword>
<keyword evidence="6 10" id="KW-0028">Amino-acid biosynthesis</keyword>